<protein>
    <recommendedName>
        <fullName evidence="3">DUF3992 domain-containing protein</fullName>
    </recommendedName>
</protein>
<keyword evidence="2" id="KW-1185">Reference proteome</keyword>
<evidence type="ECO:0000313" key="1">
    <source>
        <dbReference type="EMBL" id="MDP5275656.1"/>
    </source>
</evidence>
<organism evidence="1 2">
    <name type="scientific">Chengkuizengella axinellae</name>
    <dbReference type="NCBI Taxonomy" id="3064388"/>
    <lineage>
        <taxon>Bacteria</taxon>
        <taxon>Bacillati</taxon>
        <taxon>Bacillota</taxon>
        <taxon>Bacilli</taxon>
        <taxon>Bacillales</taxon>
        <taxon>Paenibacillaceae</taxon>
        <taxon>Chengkuizengella</taxon>
    </lineage>
</organism>
<name>A0ABT9J218_9BACL</name>
<evidence type="ECO:0000313" key="2">
    <source>
        <dbReference type="Proteomes" id="UP001231941"/>
    </source>
</evidence>
<dbReference type="Proteomes" id="UP001231941">
    <property type="component" value="Unassembled WGS sequence"/>
</dbReference>
<sequence>MGQFDKTICDCCVCPMQCVLEQLIGQFVGIITTREGNELTINNVDDFTVFATDGANQNYSIPICNVSAVFSIPISLQIELKPSRTNVKGECSCCEDPTNRLLNTLSRSQELEFTFLNGSTSGFIRDIGEGIVLVESGGFLEAISICYLNKINTPSPF</sequence>
<evidence type="ECO:0008006" key="3">
    <source>
        <dbReference type="Google" id="ProtNLM"/>
    </source>
</evidence>
<comment type="caution">
    <text evidence="1">The sequence shown here is derived from an EMBL/GenBank/DDBJ whole genome shotgun (WGS) entry which is preliminary data.</text>
</comment>
<gene>
    <name evidence="1" type="ORF">Q5Y73_16220</name>
</gene>
<reference evidence="1 2" key="1">
    <citation type="submission" date="2023-08" db="EMBL/GenBank/DDBJ databases">
        <authorList>
            <person name="Park J.-S."/>
        </authorList>
    </citation>
    <scope>NUCLEOTIDE SEQUENCE [LARGE SCALE GENOMIC DNA]</scope>
    <source>
        <strain evidence="1 2">2205SS18-9</strain>
    </source>
</reference>
<dbReference type="EMBL" id="JAVAMP010000009">
    <property type="protein sequence ID" value="MDP5275656.1"/>
    <property type="molecule type" value="Genomic_DNA"/>
</dbReference>
<dbReference type="RefSeq" id="WP_305992969.1">
    <property type="nucleotide sequence ID" value="NZ_JAVAMP010000009.1"/>
</dbReference>
<proteinExistence type="predicted"/>
<accession>A0ABT9J218</accession>